<gene>
    <name evidence="6" type="ORF">EB796_016719</name>
</gene>
<name>A0A7J7JH82_BUGNE</name>
<organism evidence="6 7">
    <name type="scientific">Bugula neritina</name>
    <name type="common">Brown bryozoan</name>
    <name type="synonym">Sertularia neritina</name>
    <dbReference type="NCBI Taxonomy" id="10212"/>
    <lineage>
        <taxon>Eukaryota</taxon>
        <taxon>Metazoa</taxon>
        <taxon>Spiralia</taxon>
        <taxon>Lophotrochozoa</taxon>
        <taxon>Bryozoa</taxon>
        <taxon>Gymnolaemata</taxon>
        <taxon>Cheilostomatida</taxon>
        <taxon>Flustrina</taxon>
        <taxon>Buguloidea</taxon>
        <taxon>Bugulidae</taxon>
        <taxon>Bugula</taxon>
    </lineage>
</organism>
<dbReference type="EMBL" id="VXIV02002506">
    <property type="protein sequence ID" value="KAF6024984.1"/>
    <property type="molecule type" value="Genomic_DNA"/>
</dbReference>
<reference evidence="6" key="1">
    <citation type="submission" date="2020-06" db="EMBL/GenBank/DDBJ databases">
        <title>Draft genome of Bugula neritina, a colonial animal packing powerful symbionts and potential medicines.</title>
        <authorList>
            <person name="Rayko M."/>
        </authorList>
    </citation>
    <scope>NUCLEOTIDE SEQUENCE [LARGE SCALE GENOMIC DNA]</scope>
    <source>
        <strain evidence="6">Kwan_BN1</strain>
    </source>
</reference>
<evidence type="ECO:0000256" key="1">
    <source>
        <dbReference type="ARBA" id="ARBA00004167"/>
    </source>
</evidence>
<comment type="caution">
    <text evidence="6">The sequence shown here is derived from an EMBL/GenBank/DDBJ whole genome shotgun (WGS) entry which is preliminary data.</text>
</comment>
<dbReference type="PANTHER" id="PTHR21419">
    <property type="match status" value="1"/>
</dbReference>
<dbReference type="GO" id="GO:0016020">
    <property type="term" value="C:membrane"/>
    <property type="evidence" value="ECO:0007669"/>
    <property type="project" value="UniProtKB-SubCell"/>
</dbReference>
<proteinExistence type="predicted"/>
<dbReference type="AlphaFoldDB" id="A0A7J7JH82"/>
<protein>
    <submittedName>
        <fullName evidence="6">KIAA1467</fullName>
    </submittedName>
</protein>
<keyword evidence="7" id="KW-1185">Reference proteome</keyword>
<dbReference type="InterPro" id="IPR045232">
    <property type="entry name" value="FAM234"/>
</dbReference>
<evidence type="ECO:0000256" key="3">
    <source>
        <dbReference type="ARBA" id="ARBA00022989"/>
    </source>
</evidence>
<dbReference type="PANTHER" id="PTHR21419:SF30">
    <property type="entry name" value="IG-LIKE DOMAIN-CONTAINING PROTEIN"/>
    <property type="match status" value="1"/>
</dbReference>
<comment type="subcellular location">
    <subcellularLocation>
        <location evidence="1">Membrane</location>
        <topology evidence="1">Single-pass membrane protein</topology>
    </subcellularLocation>
</comment>
<accession>A0A7J7JH82</accession>
<evidence type="ECO:0000313" key="6">
    <source>
        <dbReference type="EMBL" id="KAF6024984.1"/>
    </source>
</evidence>
<dbReference type="Proteomes" id="UP000593567">
    <property type="component" value="Unassembled WGS sequence"/>
</dbReference>
<keyword evidence="3" id="KW-1133">Transmembrane helix</keyword>
<sequence>MTGSNNPDQLSFMWCLLTCCGLHVISLKDLLTYIRPLNPYQLKGGYTYWKEVAHSKHATGVVTLYWTNMKGVILPVTFADLNNDGMNDILAITFDGIVLAYSGLDLTYLWPPQNFSVGTASTESYSFPGFGFFNDDEYLDIMIGWQTGSYPLYDSLMIYILDGKSGDVLWYKDSPGAYDYTVSPPLTLSTSMSFRDAFIFRISSTNVPFKTLTNHSDPDHSDLLTKRHIGMHEKGAQSCDDMDTKFVDTFIMDRSNMESPLLLYTQHAQPYYYNVTKELVEEYKMTSLISSLPDSKRHRYPRHAGSHDDAETNSDSMQKCSRFNPRDSSAGILLDINNDGEIEYVTVDVAFTNPNVYGYHPASGVVLKTIIRKFSLEKLWKLNLLTQINLEEVTTTFSSSERTPLANISLAHMSTQKWPQHLGRYQNGVY</sequence>
<keyword evidence="4" id="KW-0472">Membrane</keyword>
<evidence type="ECO:0000256" key="5">
    <source>
        <dbReference type="SAM" id="MobiDB-lite"/>
    </source>
</evidence>
<feature type="region of interest" description="Disordered" evidence="5">
    <location>
        <begin position="294"/>
        <end position="322"/>
    </location>
</feature>
<dbReference type="OrthoDB" id="567787at2759"/>
<evidence type="ECO:0000256" key="4">
    <source>
        <dbReference type="ARBA" id="ARBA00023136"/>
    </source>
</evidence>
<evidence type="ECO:0000256" key="2">
    <source>
        <dbReference type="ARBA" id="ARBA00022692"/>
    </source>
</evidence>
<dbReference type="SUPFAM" id="SSF69318">
    <property type="entry name" value="Integrin alpha N-terminal domain"/>
    <property type="match status" value="1"/>
</dbReference>
<evidence type="ECO:0000313" key="7">
    <source>
        <dbReference type="Proteomes" id="UP000593567"/>
    </source>
</evidence>
<keyword evidence="2" id="KW-0812">Transmembrane</keyword>
<dbReference type="InterPro" id="IPR028994">
    <property type="entry name" value="Integrin_alpha_N"/>
</dbReference>